<gene>
    <name evidence="6" type="ORF">A2756_05595</name>
</gene>
<feature type="region of interest" description="Disordered" evidence="2">
    <location>
        <begin position="407"/>
        <end position="426"/>
    </location>
</feature>
<comment type="caution">
    <text evidence="6">The sequence shown here is derived from an EMBL/GenBank/DDBJ whole genome shotgun (WGS) entry which is preliminary data.</text>
</comment>
<sequence>MINRMVFKVIVLSFILMFSAPAFAQDENLPAPFSEEEALPDAGLTPASPFHVFERFGDWARLNILTFGSTRKAEVKVRIAEKRLAELKAVVEAGAESSVVESAEGFVNSSTASLQNDAEILDARGQDASALIEKLNSLSLKQQTVLEDVLERAPEQAREALARAIENSRKGLEKAEEVLGRQVERRLIKEEKAGEILEHSIGRLKKQIEDRSEKIKEIAAKGEVPPEVQTAFEEKLRLLEDRLVNVQSKEEFKETRASIRESFKDAASSVLELRAEHKLRDEVSESFLKDVERDRLDVAQKAREAIASAERAMAEARTALTRAESAGKTISENVKELLRTAEEHLKKAKEAFEAKDFGGAFGQATSAFRNASAAVKSITASVQSQNLRTGEVKPAETGAVRPLPVKTKPVESRPVSEVNSGSANTSSVPSRVEVVFTDEGFRPNEAKVQKGGTVVWVNKSATAVWPASAMHPTHDVYPEKGGCIASAFDACRRIGPGETFEFKFDQVGTWKYHDHLNASMFGAIKVAE</sequence>
<protein>
    <recommendedName>
        <fullName evidence="8">DUF5667 domain-containing protein</fullName>
    </recommendedName>
</protein>
<dbReference type="Pfam" id="PF11724">
    <property type="entry name" value="YvbH_ext"/>
    <property type="match status" value="1"/>
</dbReference>
<dbReference type="STRING" id="1802115.A2756_05595"/>
<keyword evidence="3" id="KW-0732">Signal</keyword>
<dbReference type="Pfam" id="PF18915">
    <property type="entry name" value="DUF5667"/>
    <property type="match status" value="1"/>
</dbReference>
<dbReference type="InterPro" id="IPR008972">
    <property type="entry name" value="Cupredoxin"/>
</dbReference>
<evidence type="ECO:0000256" key="3">
    <source>
        <dbReference type="SAM" id="SignalP"/>
    </source>
</evidence>
<evidence type="ECO:0008006" key="8">
    <source>
        <dbReference type="Google" id="ProtNLM"/>
    </source>
</evidence>
<dbReference type="SUPFAM" id="SSF49503">
    <property type="entry name" value="Cupredoxins"/>
    <property type="match status" value="1"/>
</dbReference>
<keyword evidence="1" id="KW-0175">Coiled coil</keyword>
<accession>A0A1G2G786</accession>
<name>A0A1G2G786_9BACT</name>
<dbReference type="Gene3D" id="2.60.40.420">
    <property type="entry name" value="Cupredoxins - blue copper proteins"/>
    <property type="match status" value="1"/>
</dbReference>
<dbReference type="Proteomes" id="UP000177785">
    <property type="component" value="Unassembled WGS sequence"/>
</dbReference>
<organism evidence="6 7">
    <name type="scientific">Candidatus Ryanbacteria bacterium RIFCSPHIGHO2_01_FULL_48_27</name>
    <dbReference type="NCBI Taxonomy" id="1802115"/>
    <lineage>
        <taxon>Bacteria</taxon>
        <taxon>Candidatus Ryaniibacteriota</taxon>
    </lineage>
</organism>
<feature type="domain" description="YvbH-like oligomerisation" evidence="4">
    <location>
        <begin position="309"/>
        <end position="361"/>
    </location>
</feature>
<dbReference type="AlphaFoldDB" id="A0A1G2G786"/>
<dbReference type="EMBL" id="MHNL01000002">
    <property type="protein sequence ID" value="OGZ46047.1"/>
    <property type="molecule type" value="Genomic_DNA"/>
</dbReference>
<evidence type="ECO:0000313" key="7">
    <source>
        <dbReference type="Proteomes" id="UP000177785"/>
    </source>
</evidence>
<feature type="coiled-coil region" evidence="1">
    <location>
        <begin position="299"/>
        <end position="354"/>
    </location>
</feature>
<reference evidence="6 7" key="1">
    <citation type="journal article" date="2016" name="Nat. Commun.">
        <title>Thousands of microbial genomes shed light on interconnected biogeochemical processes in an aquifer system.</title>
        <authorList>
            <person name="Anantharaman K."/>
            <person name="Brown C.T."/>
            <person name="Hug L.A."/>
            <person name="Sharon I."/>
            <person name="Castelle C.J."/>
            <person name="Probst A.J."/>
            <person name="Thomas B.C."/>
            <person name="Singh A."/>
            <person name="Wilkins M.J."/>
            <person name="Karaoz U."/>
            <person name="Brodie E.L."/>
            <person name="Williams K.H."/>
            <person name="Hubbard S.S."/>
            <person name="Banfield J.F."/>
        </authorList>
    </citation>
    <scope>NUCLEOTIDE SEQUENCE [LARGE SCALE GENOMIC DNA]</scope>
</reference>
<dbReference type="InterPro" id="IPR021722">
    <property type="entry name" value="YvbH_oligomer_dom"/>
</dbReference>
<dbReference type="Gene3D" id="1.10.287.210">
    <property type="match status" value="1"/>
</dbReference>
<feature type="domain" description="DUF5667" evidence="5">
    <location>
        <begin position="43"/>
        <end position="156"/>
    </location>
</feature>
<proteinExistence type="predicted"/>
<feature type="coiled-coil region" evidence="1">
    <location>
        <begin position="158"/>
        <end position="249"/>
    </location>
</feature>
<feature type="chain" id="PRO_5009582985" description="DUF5667 domain-containing protein" evidence="3">
    <location>
        <begin position="25"/>
        <end position="528"/>
    </location>
</feature>
<dbReference type="InterPro" id="IPR043725">
    <property type="entry name" value="DUF5667"/>
</dbReference>
<evidence type="ECO:0000256" key="2">
    <source>
        <dbReference type="SAM" id="MobiDB-lite"/>
    </source>
</evidence>
<evidence type="ECO:0000259" key="5">
    <source>
        <dbReference type="Pfam" id="PF18915"/>
    </source>
</evidence>
<evidence type="ECO:0000256" key="1">
    <source>
        <dbReference type="SAM" id="Coils"/>
    </source>
</evidence>
<evidence type="ECO:0000313" key="6">
    <source>
        <dbReference type="EMBL" id="OGZ46047.1"/>
    </source>
</evidence>
<feature type="compositionally biased region" description="Polar residues" evidence="2">
    <location>
        <begin position="417"/>
        <end position="426"/>
    </location>
</feature>
<evidence type="ECO:0000259" key="4">
    <source>
        <dbReference type="Pfam" id="PF11724"/>
    </source>
</evidence>
<feature type="signal peptide" evidence="3">
    <location>
        <begin position="1"/>
        <end position="24"/>
    </location>
</feature>